<feature type="domain" description="Nudix hydrolase" evidence="2">
    <location>
        <begin position="34"/>
        <end position="171"/>
    </location>
</feature>
<proteinExistence type="predicted"/>
<feature type="compositionally biased region" description="Polar residues" evidence="1">
    <location>
        <begin position="166"/>
        <end position="182"/>
    </location>
</feature>
<dbReference type="InterPro" id="IPR000086">
    <property type="entry name" value="NUDIX_hydrolase_dom"/>
</dbReference>
<evidence type="ECO:0000259" key="2">
    <source>
        <dbReference type="PROSITE" id="PS51462"/>
    </source>
</evidence>
<dbReference type="KEGG" id="mlr:MELLADRAFT_105357"/>
<dbReference type="STRING" id="747676.F4RHV4"/>
<dbReference type="InterPro" id="IPR045121">
    <property type="entry name" value="CoAse"/>
</dbReference>
<dbReference type="CDD" id="cd03426">
    <property type="entry name" value="NUDIX_CoAse_Nudt7"/>
    <property type="match status" value="1"/>
</dbReference>
<sequence>MPIPTELMNLSNNSIAALQRLVNYQTPPDTFPMKRRAAVMVGLFASRNGHLNVLLTKRSPTMRTYAGQTALPGGKMEIDDVDLEHTARREAYEECGLTRNSKKVRRLAMLTPFLSRGYLIVTPVVCFITDQTLMPRLNSREVDVLFSHRLEQFLGHQDLSEPDAPSATTIPMETPSESSAFPRSSVMEHPYLRSYENHWFSQRIPCRYFEFESKVSPIVGFTANILIETAQIAYGREPNFERYAKGQWTMKDLIELALEEASEFKNDDQAKTVDHHNLLEDRKDDDELGSGLFSKLDVSYYFENLYKKLSQLYPRSKL</sequence>
<dbReference type="GO" id="GO:0010945">
    <property type="term" value="F:coenzyme A diphosphatase activity"/>
    <property type="evidence" value="ECO:0007669"/>
    <property type="project" value="InterPro"/>
</dbReference>
<dbReference type="VEuPathDB" id="FungiDB:MELLADRAFT_105357"/>
<name>F4RHV4_MELLP</name>
<dbReference type="PANTHER" id="PTHR12992:SF45">
    <property type="entry name" value="NUDIX HYDROLASE DOMAIN-CONTAINING PROTEIN"/>
    <property type="match status" value="1"/>
</dbReference>
<gene>
    <name evidence="3" type="ORF">MELLADRAFT_105357</name>
</gene>
<dbReference type="Gene3D" id="3.90.79.10">
    <property type="entry name" value="Nucleoside Triphosphate Pyrophosphohydrolase"/>
    <property type="match status" value="1"/>
</dbReference>
<dbReference type="InterPro" id="IPR015797">
    <property type="entry name" value="NUDIX_hydrolase-like_dom_sf"/>
</dbReference>
<dbReference type="PANTHER" id="PTHR12992">
    <property type="entry name" value="NUDIX HYDROLASE"/>
    <property type="match status" value="1"/>
</dbReference>
<dbReference type="PROSITE" id="PS51462">
    <property type="entry name" value="NUDIX"/>
    <property type="match status" value="1"/>
</dbReference>
<evidence type="ECO:0000313" key="3">
    <source>
        <dbReference type="EMBL" id="EGG08067.1"/>
    </source>
</evidence>
<dbReference type="HOGENOM" id="CLU_040940_2_0_1"/>
<dbReference type="EMBL" id="GL883102">
    <property type="protein sequence ID" value="EGG08067.1"/>
    <property type="molecule type" value="Genomic_DNA"/>
</dbReference>
<dbReference type="GO" id="GO:0015938">
    <property type="term" value="P:coenzyme A catabolic process"/>
    <property type="evidence" value="ECO:0007669"/>
    <property type="project" value="TreeGrafter"/>
</dbReference>
<accession>F4RHV4</accession>
<dbReference type="SUPFAM" id="SSF55811">
    <property type="entry name" value="Nudix"/>
    <property type="match status" value="1"/>
</dbReference>
<keyword evidence="4" id="KW-1185">Reference proteome</keyword>
<dbReference type="eggNOG" id="KOG3069">
    <property type="taxonomic scope" value="Eukaryota"/>
</dbReference>
<protein>
    <recommendedName>
        <fullName evidence="2">Nudix hydrolase domain-containing protein</fullName>
    </recommendedName>
</protein>
<reference evidence="4" key="1">
    <citation type="journal article" date="2011" name="Proc. Natl. Acad. Sci. U.S.A.">
        <title>Obligate biotrophy features unraveled by the genomic analysis of rust fungi.</title>
        <authorList>
            <person name="Duplessis S."/>
            <person name="Cuomo C.A."/>
            <person name="Lin Y.-C."/>
            <person name="Aerts A."/>
            <person name="Tisserant E."/>
            <person name="Veneault-Fourrey C."/>
            <person name="Joly D.L."/>
            <person name="Hacquard S."/>
            <person name="Amselem J."/>
            <person name="Cantarel B.L."/>
            <person name="Chiu R."/>
            <person name="Coutinho P.M."/>
            <person name="Feau N."/>
            <person name="Field M."/>
            <person name="Frey P."/>
            <person name="Gelhaye E."/>
            <person name="Goldberg J."/>
            <person name="Grabherr M.G."/>
            <person name="Kodira C.D."/>
            <person name="Kohler A."/>
            <person name="Kuees U."/>
            <person name="Lindquist E.A."/>
            <person name="Lucas S.M."/>
            <person name="Mago R."/>
            <person name="Mauceli E."/>
            <person name="Morin E."/>
            <person name="Murat C."/>
            <person name="Pangilinan J.L."/>
            <person name="Park R."/>
            <person name="Pearson M."/>
            <person name="Quesneville H."/>
            <person name="Rouhier N."/>
            <person name="Sakthikumar S."/>
            <person name="Salamov A.A."/>
            <person name="Schmutz J."/>
            <person name="Selles B."/>
            <person name="Shapiro H."/>
            <person name="Tanguay P."/>
            <person name="Tuskan G.A."/>
            <person name="Henrissat B."/>
            <person name="Van de Peer Y."/>
            <person name="Rouze P."/>
            <person name="Ellis J.G."/>
            <person name="Dodds P.N."/>
            <person name="Schein J.E."/>
            <person name="Zhong S."/>
            <person name="Hamelin R.C."/>
            <person name="Grigoriev I.V."/>
            <person name="Szabo L.J."/>
            <person name="Martin F."/>
        </authorList>
    </citation>
    <scope>NUCLEOTIDE SEQUENCE [LARGE SCALE GENOMIC DNA]</scope>
    <source>
        <strain evidence="4">98AG31 / pathotype 3-4-7</strain>
    </source>
</reference>
<dbReference type="InParanoid" id="F4RHV4"/>
<feature type="region of interest" description="Disordered" evidence="1">
    <location>
        <begin position="157"/>
        <end position="182"/>
    </location>
</feature>
<dbReference type="Proteomes" id="UP000001072">
    <property type="component" value="Unassembled WGS sequence"/>
</dbReference>
<dbReference type="AlphaFoldDB" id="F4RHV4"/>
<dbReference type="OrthoDB" id="10260614at2759"/>
<evidence type="ECO:0000256" key="1">
    <source>
        <dbReference type="SAM" id="MobiDB-lite"/>
    </source>
</evidence>
<dbReference type="RefSeq" id="XP_007408832.1">
    <property type="nucleotide sequence ID" value="XM_007408770.1"/>
</dbReference>
<organism evidence="4">
    <name type="scientific">Melampsora larici-populina (strain 98AG31 / pathotype 3-4-7)</name>
    <name type="common">Poplar leaf rust fungus</name>
    <dbReference type="NCBI Taxonomy" id="747676"/>
    <lineage>
        <taxon>Eukaryota</taxon>
        <taxon>Fungi</taxon>
        <taxon>Dikarya</taxon>
        <taxon>Basidiomycota</taxon>
        <taxon>Pucciniomycotina</taxon>
        <taxon>Pucciniomycetes</taxon>
        <taxon>Pucciniales</taxon>
        <taxon>Melampsoraceae</taxon>
        <taxon>Melampsora</taxon>
    </lineage>
</organism>
<dbReference type="Pfam" id="PF00293">
    <property type="entry name" value="NUDIX"/>
    <property type="match status" value="1"/>
</dbReference>
<dbReference type="GeneID" id="18922582"/>
<evidence type="ECO:0000313" key="4">
    <source>
        <dbReference type="Proteomes" id="UP000001072"/>
    </source>
</evidence>